<dbReference type="InterPro" id="IPR036271">
    <property type="entry name" value="Tet_transcr_reg_TetR-rel_C_sf"/>
</dbReference>
<feature type="compositionally biased region" description="Low complexity" evidence="2">
    <location>
        <begin position="1"/>
        <end position="16"/>
    </location>
</feature>
<keyword evidence="1" id="KW-0238">DNA-binding</keyword>
<feature type="domain" description="HTH tetR-type" evidence="3">
    <location>
        <begin position="31"/>
        <end position="75"/>
    </location>
</feature>
<dbReference type="Proteomes" id="UP001162881">
    <property type="component" value="Unassembled WGS sequence"/>
</dbReference>
<dbReference type="Pfam" id="PF00440">
    <property type="entry name" value="TetR_N"/>
    <property type="match status" value="1"/>
</dbReference>
<evidence type="ECO:0000259" key="3">
    <source>
        <dbReference type="Pfam" id="PF00440"/>
    </source>
</evidence>
<name>A0ABT0BI67_9SPHN</name>
<dbReference type="InterPro" id="IPR001647">
    <property type="entry name" value="HTH_TetR"/>
</dbReference>
<dbReference type="EMBL" id="JALHLF010000137">
    <property type="protein sequence ID" value="MCJ2184730.1"/>
    <property type="molecule type" value="Genomic_DNA"/>
</dbReference>
<sequence>MKTSATAANPAPTTGPRRTHAQAREEAIDQILDIATREFVEKGLAGARIDEIAGHASKRKIYYYFGSKDELYRAVLERAYHRMRDSESTLDPAEGTAPEALRRMIEHDVAYHSQHPELVRLVMNENIHRAEHLTQIDSIREKNEGVIGVLRSILDRGVAEGYFRAGVDPVELHMTISALAFYNVSNQHTFSHNFGFDMSSPQAVARRATQVADIILAWVALTAPVTQGA</sequence>
<organism evidence="5 6">
    <name type="scientific">Novosphingobium organovorum</name>
    <dbReference type="NCBI Taxonomy" id="2930092"/>
    <lineage>
        <taxon>Bacteria</taxon>
        <taxon>Pseudomonadati</taxon>
        <taxon>Pseudomonadota</taxon>
        <taxon>Alphaproteobacteria</taxon>
        <taxon>Sphingomonadales</taxon>
        <taxon>Sphingomonadaceae</taxon>
        <taxon>Novosphingobium</taxon>
    </lineage>
</organism>
<accession>A0ABT0BI67</accession>
<dbReference type="InterPro" id="IPR009057">
    <property type="entry name" value="Homeodomain-like_sf"/>
</dbReference>
<dbReference type="InterPro" id="IPR050109">
    <property type="entry name" value="HTH-type_TetR-like_transc_reg"/>
</dbReference>
<proteinExistence type="predicted"/>
<reference evidence="5" key="1">
    <citation type="submission" date="2022-03" db="EMBL/GenBank/DDBJ databases">
        <title>Identification of a novel bacterium isolated from mangrove sediments.</title>
        <authorList>
            <person name="Pan X."/>
        </authorList>
    </citation>
    <scope>NUCLEOTIDE SEQUENCE</scope>
    <source>
        <strain evidence="5">B1949</strain>
    </source>
</reference>
<evidence type="ECO:0000256" key="1">
    <source>
        <dbReference type="ARBA" id="ARBA00023125"/>
    </source>
</evidence>
<dbReference type="SUPFAM" id="SSF48498">
    <property type="entry name" value="Tetracyclin repressor-like, C-terminal domain"/>
    <property type="match status" value="1"/>
</dbReference>
<comment type="caution">
    <text evidence="5">The sequence shown here is derived from an EMBL/GenBank/DDBJ whole genome shotgun (WGS) entry which is preliminary data.</text>
</comment>
<evidence type="ECO:0000259" key="4">
    <source>
        <dbReference type="Pfam" id="PF17938"/>
    </source>
</evidence>
<protein>
    <submittedName>
        <fullName evidence="5">TetR family transcriptional regulator</fullName>
    </submittedName>
</protein>
<gene>
    <name evidence="5" type="ORF">MTR62_18840</name>
</gene>
<evidence type="ECO:0000313" key="6">
    <source>
        <dbReference type="Proteomes" id="UP001162881"/>
    </source>
</evidence>
<feature type="region of interest" description="Disordered" evidence="2">
    <location>
        <begin position="1"/>
        <end position="22"/>
    </location>
</feature>
<keyword evidence="6" id="KW-1185">Reference proteome</keyword>
<evidence type="ECO:0000256" key="2">
    <source>
        <dbReference type="SAM" id="MobiDB-lite"/>
    </source>
</evidence>
<dbReference type="Gene3D" id="1.10.357.10">
    <property type="entry name" value="Tetracycline Repressor, domain 2"/>
    <property type="match status" value="1"/>
</dbReference>
<dbReference type="PANTHER" id="PTHR30328">
    <property type="entry name" value="TRANSCRIPTIONAL REPRESSOR"/>
    <property type="match status" value="1"/>
</dbReference>
<dbReference type="PANTHER" id="PTHR30328:SF54">
    <property type="entry name" value="HTH-TYPE TRANSCRIPTIONAL REPRESSOR SCO4008"/>
    <property type="match status" value="1"/>
</dbReference>
<dbReference type="RefSeq" id="WP_244023851.1">
    <property type="nucleotide sequence ID" value="NZ_JALHLF010000137.1"/>
</dbReference>
<dbReference type="Pfam" id="PF17938">
    <property type="entry name" value="TetR_C_29"/>
    <property type="match status" value="1"/>
</dbReference>
<feature type="domain" description="HTH-type transcriptional repressor NicS C-terminal" evidence="4">
    <location>
        <begin position="99"/>
        <end position="215"/>
    </location>
</feature>
<evidence type="ECO:0000313" key="5">
    <source>
        <dbReference type="EMBL" id="MCJ2184730.1"/>
    </source>
</evidence>
<dbReference type="InterPro" id="IPR041474">
    <property type="entry name" value="NicS_C"/>
</dbReference>
<dbReference type="SUPFAM" id="SSF46689">
    <property type="entry name" value="Homeodomain-like"/>
    <property type="match status" value="1"/>
</dbReference>